<dbReference type="AlphaFoldDB" id="A0AAV4IMX0"/>
<proteinExistence type="predicted"/>
<evidence type="ECO:0000256" key="1">
    <source>
        <dbReference type="SAM" id="Phobius"/>
    </source>
</evidence>
<name>A0AAV4IMX0_9GAST</name>
<dbReference type="EMBL" id="BMAT01013356">
    <property type="protein sequence ID" value="GFS11030.1"/>
    <property type="molecule type" value="Genomic_DNA"/>
</dbReference>
<protein>
    <submittedName>
        <fullName evidence="2">Uncharacterized protein</fullName>
    </submittedName>
</protein>
<sequence>MKIFRFTGHVDSLLTPAYAKAVWAVVQVGSDVKKNASKSLVVNSRLYRPYPTMQVILFINIFPLFIKVLNYVSLIGRPALWPSGEDTRLEIGRYGFDPRPSQIKDFKIGISS</sequence>
<keyword evidence="1" id="KW-0812">Transmembrane</keyword>
<evidence type="ECO:0000313" key="3">
    <source>
        <dbReference type="Proteomes" id="UP000762676"/>
    </source>
</evidence>
<evidence type="ECO:0000313" key="2">
    <source>
        <dbReference type="EMBL" id="GFS11030.1"/>
    </source>
</evidence>
<gene>
    <name evidence="2" type="ORF">ElyMa_006661700</name>
</gene>
<comment type="caution">
    <text evidence="2">The sequence shown here is derived from an EMBL/GenBank/DDBJ whole genome shotgun (WGS) entry which is preliminary data.</text>
</comment>
<keyword evidence="1" id="KW-1133">Transmembrane helix</keyword>
<dbReference type="Proteomes" id="UP000762676">
    <property type="component" value="Unassembled WGS sequence"/>
</dbReference>
<keyword evidence="3" id="KW-1185">Reference proteome</keyword>
<reference evidence="2 3" key="1">
    <citation type="journal article" date="2021" name="Elife">
        <title>Chloroplast acquisition without the gene transfer in kleptoplastic sea slugs, Plakobranchus ocellatus.</title>
        <authorList>
            <person name="Maeda T."/>
            <person name="Takahashi S."/>
            <person name="Yoshida T."/>
            <person name="Shimamura S."/>
            <person name="Takaki Y."/>
            <person name="Nagai Y."/>
            <person name="Toyoda A."/>
            <person name="Suzuki Y."/>
            <person name="Arimoto A."/>
            <person name="Ishii H."/>
            <person name="Satoh N."/>
            <person name="Nishiyama T."/>
            <person name="Hasebe M."/>
            <person name="Maruyama T."/>
            <person name="Minagawa J."/>
            <person name="Obokata J."/>
            <person name="Shigenobu S."/>
        </authorList>
    </citation>
    <scope>NUCLEOTIDE SEQUENCE [LARGE SCALE GENOMIC DNA]</scope>
</reference>
<accession>A0AAV4IMX0</accession>
<keyword evidence="1" id="KW-0472">Membrane</keyword>
<organism evidence="2 3">
    <name type="scientific">Elysia marginata</name>
    <dbReference type="NCBI Taxonomy" id="1093978"/>
    <lineage>
        <taxon>Eukaryota</taxon>
        <taxon>Metazoa</taxon>
        <taxon>Spiralia</taxon>
        <taxon>Lophotrochozoa</taxon>
        <taxon>Mollusca</taxon>
        <taxon>Gastropoda</taxon>
        <taxon>Heterobranchia</taxon>
        <taxon>Euthyneura</taxon>
        <taxon>Panpulmonata</taxon>
        <taxon>Sacoglossa</taxon>
        <taxon>Placobranchoidea</taxon>
        <taxon>Plakobranchidae</taxon>
        <taxon>Elysia</taxon>
    </lineage>
</organism>
<feature type="transmembrane region" description="Helical" evidence="1">
    <location>
        <begin position="55"/>
        <end position="74"/>
    </location>
</feature>